<keyword evidence="6 8" id="KW-1133">Transmembrane helix</keyword>
<feature type="transmembrane region" description="Helical" evidence="8">
    <location>
        <begin position="171"/>
        <end position="187"/>
    </location>
</feature>
<feature type="transmembrane region" description="Helical" evidence="8">
    <location>
        <begin position="282"/>
        <end position="299"/>
    </location>
</feature>
<feature type="transmembrane region" description="Helical" evidence="8">
    <location>
        <begin position="247"/>
        <end position="270"/>
    </location>
</feature>
<protein>
    <submittedName>
        <fullName evidence="11">ABC transporter ATP-binding protein</fullName>
    </submittedName>
</protein>
<dbReference type="SUPFAM" id="SSF52540">
    <property type="entry name" value="P-loop containing nucleoside triphosphate hydrolases"/>
    <property type="match status" value="1"/>
</dbReference>
<dbReference type="InterPro" id="IPR003439">
    <property type="entry name" value="ABC_transporter-like_ATP-bd"/>
</dbReference>
<feature type="domain" description="ABC transmembrane type-1" evidence="10">
    <location>
        <begin position="30"/>
        <end position="314"/>
    </location>
</feature>
<dbReference type="Gene3D" id="1.20.1560.10">
    <property type="entry name" value="ABC transporter type 1, transmembrane domain"/>
    <property type="match status" value="1"/>
</dbReference>
<dbReference type="CDD" id="cd18544">
    <property type="entry name" value="ABC_6TM_TmrA_like"/>
    <property type="match status" value="1"/>
</dbReference>
<evidence type="ECO:0000313" key="12">
    <source>
        <dbReference type="Proteomes" id="UP000305939"/>
    </source>
</evidence>
<dbReference type="Pfam" id="PF00005">
    <property type="entry name" value="ABC_tran"/>
    <property type="match status" value="1"/>
</dbReference>
<dbReference type="InterPro" id="IPR003593">
    <property type="entry name" value="AAA+_ATPase"/>
</dbReference>
<dbReference type="PROSITE" id="PS00211">
    <property type="entry name" value="ABC_TRANSPORTER_1"/>
    <property type="match status" value="1"/>
</dbReference>
<feature type="transmembrane region" description="Helical" evidence="8">
    <location>
        <begin position="65"/>
        <end position="90"/>
    </location>
</feature>
<gene>
    <name evidence="11" type="ORF">E7Z59_11495</name>
</gene>
<evidence type="ECO:0000256" key="6">
    <source>
        <dbReference type="ARBA" id="ARBA00022989"/>
    </source>
</evidence>
<dbReference type="CDD" id="cd03254">
    <property type="entry name" value="ABCC_Glucan_exporter_like"/>
    <property type="match status" value="1"/>
</dbReference>
<dbReference type="SUPFAM" id="SSF90123">
    <property type="entry name" value="ABC transporter transmembrane region"/>
    <property type="match status" value="1"/>
</dbReference>
<keyword evidence="4" id="KW-0547">Nucleotide-binding</keyword>
<dbReference type="PANTHER" id="PTHR43394:SF1">
    <property type="entry name" value="ATP-BINDING CASSETTE SUB-FAMILY B MEMBER 10, MITOCHONDRIAL"/>
    <property type="match status" value="1"/>
</dbReference>
<dbReference type="Pfam" id="PF00664">
    <property type="entry name" value="ABC_membrane"/>
    <property type="match status" value="1"/>
</dbReference>
<name>A0A4S3LYQ4_9FLAO</name>
<dbReference type="AlphaFoldDB" id="A0A4S3LYQ4"/>
<dbReference type="PROSITE" id="PS50929">
    <property type="entry name" value="ABC_TM1F"/>
    <property type="match status" value="1"/>
</dbReference>
<sequence>MSKDTTGKSFDLNLFKRLMRYTQPYKVTFFGVAFAALMLSFFSSVRPIILRYTVNDYIIGKDAESLLYFVLLMTAALVLEVISQLSFIYFANWLGQSVIRDIRLKLFNHMIRFRMKYFDSSSVGILVTRAVNDIERIAAIFSDGLFMIVSDLLKMTVVAGVMIYFNWKLSVIIFAVLPLMLYATRLFQKAMKKAFIEVRKEVANLNSFVQERLTGMKIVQLFVREKKEYDDFVAINEKHKTAWINTVWYNSIFIAVVEMMAAVTTGLLVWYGGLQAVMNNDMAKLGDVFMFIMLSTMIFRPLRQIADKFNTLQMGMVAANRVFDVLDTQSRVEETGTVKAGHFKGKIEFDKVRFEYVADEEVLKGISFTAQPGETVAIVGATGAGKSTIINLLNRFYDIKAGEIRVDDQNINDFTVESLRNEIAIVLQDVFLFADTILNNITLKNPDISEEEVIAAAKEIGIHKFIKSLPGGYHYNVKERGSMLSSGQRQLIAFLRAYVSDPSILVLDEATSSVDGHSEKLIQKATERVTKGRTSMVIAHRLATVKKADKILVMEAGKIIEEGTHDDLLKKEDGHYRKLYEVQFMAEEEAV</sequence>
<dbReference type="GO" id="GO:0005524">
    <property type="term" value="F:ATP binding"/>
    <property type="evidence" value="ECO:0007669"/>
    <property type="project" value="UniProtKB-KW"/>
</dbReference>
<keyword evidence="5 11" id="KW-0067">ATP-binding</keyword>
<dbReference type="RefSeq" id="WP_136336496.1">
    <property type="nucleotide sequence ID" value="NZ_QXMP01000006.1"/>
</dbReference>
<evidence type="ECO:0000259" key="10">
    <source>
        <dbReference type="PROSITE" id="PS50929"/>
    </source>
</evidence>
<dbReference type="InterPro" id="IPR039421">
    <property type="entry name" value="Type_1_exporter"/>
</dbReference>
<feature type="transmembrane region" description="Helical" evidence="8">
    <location>
        <begin position="27"/>
        <end position="45"/>
    </location>
</feature>
<dbReference type="PROSITE" id="PS50893">
    <property type="entry name" value="ABC_TRANSPORTER_2"/>
    <property type="match status" value="1"/>
</dbReference>
<evidence type="ECO:0000256" key="2">
    <source>
        <dbReference type="ARBA" id="ARBA00022448"/>
    </source>
</evidence>
<dbReference type="GO" id="GO:0005886">
    <property type="term" value="C:plasma membrane"/>
    <property type="evidence" value="ECO:0007669"/>
    <property type="project" value="UniProtKB-SubCell"/>
</dbReference>
<dbReference type="InterPro" id="IPR011527">
    <property type="entry name" value="ABC1_TM_dom"/>
</dbReference>
<dbReference type="PANTHER" id="PTHR43394">
    <property type="entry name" value="ATP-DEPENDENT PERMEASE MDL1, MITOCHONDRIAL"/>
    <property type="match status" value="1"/>
</dbReference>
<accession>A0A4S3LYQ4</accession>
<organism evidence="11 12">
    <name type="scientific">Robertkochia marina</name>
    <dbReference type="NCBI Taxonomy" id="1227945"/>
    <lineage>
        <taxon>Bacteria</taxon>
        <taxon>Pseudomonadati</taxon>
        <taxon>Bacteroidota</taxon>
        <taxon>Flavobacteriia</taxon>
        <taxon>Flavobacteriales</taxon>
        <taxon>Flavobacteriaceae</taxon>
        <taxon>Robertkochia</taxon>
    </lineage>
</organism>
<reference evidence="11 12" key="1">
    <citation type="submission" date="2019-04" db="EMBL/GenBank/DDBJ databases">
        <title>Draft genome sequence of Robertkochia marina CC-AMO-30D.</title>
        <authorList>
            <person name="Hameed A."/>
            <person name="Lin S.-Y."/>
            <person name="Shahina M."/>
            <person name="Lai W.-A."/>
            <person name="Young C.-C."/>
        </authorList>
    </citation>
    <scope>NUCLEOTIDE SEQUENCE [LARGE SCALE GENOMIC DNA]</scope>
    <source>
        <strain evidence="11 12">CC-AMO-30D</strain>
    </source>
</reference>
<dbReference type="SMART" id="SM00382">
    <property type="entry name" value="AAA"/>
    <property type="match status" value="1"/>
</dbReference>
<dbReference type="EMBL" id="SSMC01000003">
    <property type="protein sequence ID" value="THD66425.1"/>
    <property type="molecule type" value="Genomic_DNA"/>
</dbReference>
<keyword evidence="12" id="KW-1185">Reference proteome</keyword>
<comment type="subcellular location">
    <subcellularLocation>
        <location evidence="1">Cell membrane</location>
        <topology evidence="1">Multi-pass membrane protein</topology>
    </subcellularLocation>
</comment>
<dbReference type="Gene3D" id="3.40.50.300">
    <property type="entry name" value="P-loop containing nucleotide triphosphate hydrolases"/>
    <property type="match status" value="1"/>
</dbReference>
<evidence type="ECO:0000256" key="8">
    <source>
        <dbReference type="SAM" id="Phobius"/>
    </source>
</evidence>
<dbReference type="OrthoDB" id="9780296at2"/>
<evidence type="ECO:0000256" key="4">
    <source>
        <dbReference type="ARBA" id="ARBA00022741"/>
    </source>
</evidence>
<keyword evidence="3 8" id="KW-0812">Transmembrane</keyword>
<dbReference type="InterPro" id="IPR027417">
    <property type="entry name" value="P-loop_NTPase"/>
</dbReference>
<proteinExistence type="predicted"/>
<dbReference type="InterPro" id="IPR036640">
    <property type="entry name" value="ABC1_TM_sf"/>
</dbReference>
<feature type="domain" description="ABC transporter" evidence="9">
    <location>
        <begin position="347"/>
        <end position="581"/>
    </location>
</feature>
<evidence type="ECO:0000256" key="7">
    <source>
        <dbReference type="ARBA" id="ARBA00023136"/>
    </source>
</evidence>
<dbReference type="GO" id="GO:0016887">
    <property type="term" value="F:ATP hydrolysis activity"/>
    <property type="evidence" value="ECO:0007669"/>
    <property type="project" value="InterPro"/>
</dbReference>
<keyword evidence="2" id="KW-0813">Transport</keyword>
<comment type="caution">
    <text evidence="11">The sequence shown here is derived from an EMBL/GenBank/DDBJ whole genome shotgun (WGS) entry which is preliminary data.</text>
</comment>
<evidence type="ECO:0000256" key="5">
    <source>
        <dbReference type="ARBA" id="ARBA00022840"/>
    </source>
</evidence>
<dbReference type="GO" id="GO:0015421">
    <property type="term" value="F:ABC-type oligopeptide transporter activity"/>
    <property type="evidence" value="ECO:0007669"/>
    <property type="project" value="TreeGrafter"/>
</dbReference>
<keyword evidence="7 8" id="KW-0472">Membrane</keyword>
<dbReference type="Proteomes" id="UP000305939">
    <property type="component" value="Unassembled WGS sequence"/>
</dbReference>
<dbReference type="InterPro" id="IPR017871">
    <property type="entry name" value="ABC_transporter-like_CS"/>
</dbReference>
<evidence type="ECO:0000313" key="11">
    <source>
        <dbReference type="EMBL" id="THD66425.1"/>
    </source>
</evidence>
<dbReference type="FunFam" id="3.40.50.300:FF:000287">
    <property type="entry name" value="Multidrug ABC transporter ATP-binding protein"/>
    <property type="match status" value="1"/>
</dbReference>
<evidence type="ECO:0000256" key="1">
    <source>
        <dbReference type="ARBA" id="ARBA00004651"/>
    </source>
</evidence>
<evidence type="ECO:0000259" key="9">
    <source>
        <dbReference type="PROSITE" id="PS50893"/>
    </source>
</evidence>
<evidence type="ECO:0000256" key="3">
    <source>
        <dbReference type="ARBA" id="ARBA00022692"/>
    </source>
</evidence>